<dbReference type="EMBL" id="MHIX01000031">
    <property type="protein sequence ID" value="OGY58936.1"/>
    <property type="molecule type" value="Genomic_DNA"/>
</dbReference>
<accession>A0A1G1Z4K0</accession>
<name>A0A1G1Z4K0_9BACT</name>
<reference evidence="2 3" key="1">
    <citation type="journal article" date="2016" name="Nat. Commun.">
        <title>Thousands of microbial genomes shed light on interconnected biogeochemical processes in an aquifer system.</title>
        <authorList>
            <person name="Anantharaman K."/>
            <person name="Brown C.T."/>
            <person name="Hug L.A."/>
            <person name="Sharon I."/>
            <person name="Castelle C.J."/>
            <person name="Probst A.J."/>
            <person name="Thomas B.C."/>
            <person name="Singh A."/>
            <person name="Wilkins M.J."/>
            <person name="Karaoz U."/>
            <person name="Brodie E.L."/>
            <person name="Williams K.H."/>
            <person name="Hubbard S.S."/>
            <person name="Banfield J.F."/>
        </authorList>
    </citation>
    <scope>NUCLEOTIDE SEQUENCE [LARGE SCALE GENOMIC DNA]</scope>
</reference>
<protein>
    <submittedName>
        <fullName evidence="2">Uncharacterized protein</fullName>
    </submittedName>
</protein>
<evidence type="ECO:0000256" key="1">
    <source>
        <dbReference type="SAM" id="Phobius"/>
    </source>
</evidence>
<evidence type="ECO:0000313" key="3">
    <source>
        <dbReference type="Proteomes" id="UP000178515"/>
    </source>
</evidence>
<keyword evidence="1" id="KW-0472">Membrane</keyword>
<feature type="transmembrane region" description="Helical" evidence="1">
    <location>
        <begin position="251"/>
        <end position="270"/>
    </location>
</feature>
<proteinExistence type="predicted"/>
<keyword evidence="1" id="KW-0812">Transmembrane</keyword>
<dbReference type="AlphaFoldDB" id="A0A1G1Z4K0"/>
<sequence>MQQEKSILKQQIIPISLAAVVCAALVGVLFLEIVLLNRFTEADIATNIRWFDVLIGLTIYLKTSIDFAIYIGHLMDKNPGWKGRVAIEIGTAVGNAAGTLAVLIIWAFFKEVEWLLAIMIFLAALVLFKLAEDSLEHAKTEDRVYPKWFQHLVTRLEWGLKRANAVIAPLLRYVIPNLSFSNGKNLPFWSLAAFSFTIPFILGLDDFAGYVPLFNIVNVFGFAIGVFVGHMILNMFLYLSPMLTIKAVKNPILSLLGSVAFIGLGVWGLVEVVRLISH</sequence>
<feature type="transmembrane region" description="Helical" evidence="1">
    <location>
        <begin position="186"/>
        <end position="204"/>
    </location>
</feature>
<keyword evidence="1" id="KW-1133">Transmembrane helix</keyword>
<dbReference type="Proteomes" id="UP000178515">
    <property type="component" value="Unassembled WGS sequence"/>
</dbReference>
<feature type="transmembrane region" description="Helical" evidence="1">
    <location>
        <begin position="216"/>
        <end position="239"/>
    </location>
</feature>
<feature type="transmembrane region" description="Helical" evidence="1">
    <location>
        <begin position="48"/>
        <end position="73"/>
    </location>
</feature>
<feature type="transmembrane region" description="Helical" evidence="1">
    <location>
        <begin position="12"/>
        <end position="36"/>
    </location>
</feature>
<gene>
    <name evidence="2" type="ORF">A3F24_00105</name>
</gene>
<feature type="transmembrane region" description="Helical" evidence="1">
    <location>
        <begin position="85"/>
        <end position="108"/>
    </location>
</feature>
<feature type="transmembrane region" description="Helical" evidence="1">
    <location>
        <begin position="114"/>
        <end position="131"/>
    </location>
</feature>
<evidence type="ECO:0000313" key="2">
    <source>
        <dbReference type="EMBL" id="OGY58936.1"/>
    </source>
</evidence>
<organism evidence="2 3">
    <name type="scientific">Candidatus Colwellbacteria bacterium RIFCSPHIGHO2_12_FULL_44_17</name>
    <dbReference type="NCBI Taxonomy" id="1797689"/>
    <lineage>
        <taxon>Bacteria</taxon>
        <taxon>Candidatus Colwelliibacteriota</taxon>
    </lineage>
</organism>
<comment type="caution">
    <text evidence="2">The sequence shown here is derived from an EMBL/GenBank/DDBJ whole genome shotgun (WGS) entry which is preliminary data.</text>
</comment>